<evidence type="ECO:0000313" key="2">
    <source>
        <dbReference type="Proteomes" id="UP000294547"/>
    </source>
</evidence>
<gene>
    <name evidence="1" type="ORF">EDD54_2524</name>
</gene>
<proteinExistence type="predicted"/>
<dbReference type="Proteomes" id="UP000294547">
    <property type="component" value="Unassembled WGS sequence"/>
</dbReference>
<reference evidence="1 2" key="1">
    <citation type="submission" date="2019-03" db="EMBL/GenBank/DDBJ databases">
        <title>Genomic Encyclopedia of Type Strains, Phase IV (KMG-IV): sequencing the most valuable type-strain genomes for metagenomic binning, comparative biology and taxonomic classification.</title>
        <authorList>
            <person name="Goeker M."/>
        </authorList>
    </citation>
    <scope>NUCLEOTIDE SEQUENCE [LARGE SCALE GENOMIC DNA]</scope>
    <source>
        <strain evidence="1 2">DSM 102969</strain>
    </source>
</reference>
<name>A0A4R6RCW6_9HYPH</name>
<accession>A0A4R6RCW6</accession>
<comment type="caution">
    <text evidence="1">The sequence shown here is derived from an EMBL/GenBank/DDBJ whole genome shotgun (WGS) entry which is preliminary data.</text>
</comment>
<dbReference type="AlphaFoldDB" id="A0A4R6RCW6"/>
<dbReference type="OrthoDB" id="7833521at2"/>
<sequence>MPLQNMSLRKLLKIMFLPARAQQSALRTDIREERAREAPDQNDEGGGDFYAPFWADAKAHAFGEGDLRDLVADRIASNGRRAKLYPLLRDGFLLWWNQRRRWTNQPFQPGRVLRARHGIPALDAVVKIDSIMSVRDADGVEHYVYPYFAPEPPLSDEAARFALWLLGQALPDVPHGELRILDVIRGRTFSIDRVPLHGDEEAQFHERYAALLRQRDHLRGGPT</sequence>
<keyword evidence="2" id="KW-1185">Reference proteome</keyword>
<dbReference type="RefSeq" id="WP_126539651.1">
    <property type="nucleotide sequence ID" value="NZ_BSPM01000002.1"/>
</dbReference>
<organism evidence="1 2">
    <name type="scientific">Oharaeibacter diazotrophicus</name>
    <dbReference type="NCBI Taxonomy" id="1920512"/>
    <lineage>
        <taxon>Bacteria</taxon>
        <taxon>Pseudomonadati</taxon>
        <taxon>Pseudomonadota</taxon>
        <taxon>Alphaproteobacteria</taxon>
        <taxon>Hyphomicrobiales</taxon>
        <taxon>Pleomorphomonadaceae</taxon>
        <taxon>Oharaeibacter</taxon>
    </lineage>
</organism>
<protein>
    <submittedName>
        <fullName evidence="1">Uncharacterized protein</fullName>
    </submittedName>
</protein>
<dbReference type="EMBL" id="SNXY01000008">
    <property type="protein sequence ID" value="TDP83924.1"/>
    <property type="molecule type" value="Genomic_DNA"/>
</dbReference>
<evidence type="ECO:0000313" key="1">
    <source>
        <dbReference type="EMBL" id="TDP83924.1"/>
    </source>
</evidence>